<keyword evidence="3" id="KW-1185">Reference proteome</keyword>
<organism evidence="2 3">
    <name type="scientific">Nonomuraea mangrovi</name>
    <dbReference type="NCBI Taxonomy" id="2316207"/>
    <lineage>
        <taxon>Bacteria</taxon>
        <taxon>Bacillati</taxon>
        <taxon>Actinomycetota</taxon>
        <taxon>Actinomycetes</taxon>
        <taxon>Streptosporangiales</taxon>
        <taxon>Streptosporangiaceae</taxon>
        <taxon>Nonomuraea</taxon>
    </lineage>
</organism>
<proteinExistence type="predicted"/>
<accession>A0ABW4TB12</accession>
<dbReference type="Pfam" id="PF01471">
    <property type="entry name" value="PG_binding_1"/>
    <property type="match status" value="1"/>
</dbReference>
<gene>
    <name evidence="2" type="ORF">ACFSKW_39440</name>
</gene>
<dbReference type="InterPro" id="IPR036365">
    <property type="entry name" value="PGBD-like_sf"/>
</dbReference>
<dbReference type="InterPro" id="IPR036505">
    <property type="entry name" value="Amidase/PGRP_sf"/>
</dbReference>
<evidence type="ECO:0000313" key="2">
    <source>
        <dbReference type="EMBL" id="MFD1937559.1"/>
    </source>
</evidence>
<dbReference type="EMBL" id="JBHUFV010000061">
    <property type="protein sequence ID" value="MFD1937559.1"/>
    <property type="molecule type" value="Genomic_DNA"/>
</dbReference>
<evidence type="ECO:0000313" key="3">
    <source>
        <dbReference type="Proteomes" id="UP001597368"/>
    </source>
</evidence>
<protein>
    <submittedName>
        <fullName evidence="2">Peptidoglycan-binding protein</fullName>
    </submittedName>
</protein>
<evidence type="ECO:0000259" key="1">
    <source>
        <dbReference type="Pfam" id="PF01471"/>
    </source>
</evidence>
<dbReference type="InterPro" id="IPR036366">
    <property type="entry name" value="PGBDSf"/>
</dbReference>
<dbReference type="SUPFAM" id="SSF55846">
    <property type="entry name" value="N-acetylmuramoyl-L-alanine amidase-like"/>
    <property type="match status" value="1"/>
</dbReference>
<name>A0ABW4TB12_9ACTN</name>
<reference evidence="3" key="1">
    <citation type="journal article" date="2019" name="Int. J. Syst. Evol. Microbiol.">
        <title>The Global Catalogue of Microorganisms (GCM) 10K type strain sequencing project: providing services to taxonomists for standard genome sequencing and annotation.</title>
        <authorList>
            <consortium name="The Broad Institute Genomics Platform"/>
            <consortium name="The Broad Institute Genome Sequencing Center for Infectious Disease"/>
            <person name="Wu L."/>
            <person name="Ma J."/>
        </authorList>
    </citation>
    <scope>NUCLEOTIDE SEQUENCE [LARGE SCALE GENOMIC DNA]</scope>
    <source>
        <strain evidence="3">ICMP 6774ER</strain>
    </source>
</reference>
<dbReference type="Gene3D" id="1.10.101.10">
    <property type="entry name" value="PGBD-like superfamily/PGBD"/>
    <property type="match status" value="1"/>
</dbReference>
<dbReference type="InterPro" id="IPR002477">
    <property type="entry name" value="Peptidoglycan-bd-like"/>
</dbReference>
<comment type="caution">
    <text evidence="2">The sequence shown here is derived from an EMBL/GenBank/DDBJ whole genome shotgun (WGS) entry which is preliminary data.</text>
</comment>
<dbReference type="RefSeq" id="WP_379578851.1">
    <property type="nucleotide sequence ID" value="NZ_JBHUFV010000061.1"/>
</dbReference>
<feature type="domain" description="Peptidoglycan binding-like" evidence="1">
    <location>
        <begin position="96"/>
        <end position="133"/>
    </location>
</feature>
<dbReference type="SUPFAM" id="SSF47090">
    <property type="entry name" value="PGBD-like"/>
    <property type="match status" value="1"/>
</dbReference>
<sequence length="141" mass="15851">MLHGLLDARDWLMGLPAQRMPCGGEVLGHCDGYETTCPGEWLYEWIGRGYPRPGGPGSVRPVSPAPAWPGRVLEYPPLMSGDDVRAWGSRWPRRGWRIAVDGRFGPDSREVARAFQREKGRRVTGRVGREDWRAAWLAPIT</sequence>
<dbReference type="Proteomes" id="UP001597368">
    <property type="component" value="Unassembled WGS sequence"/>
</dbReference>